<evidence type="ECO:0000256" key="4">
    <source>
        <dbReference type="ARBA" id="ARBA00008391"/>
    </source>
</evidence>
<dbReference type="Proteomes" id="UP000079169">
    <property type="component" value="Unplaced"/>
</dbReference>
<dbReference type="InterPro" id="IPR050054">
    <property type="entry name" value="UPRTase/APRTase"/>
</dbReference>
<evidence type="ECO:0000256" key="9">
    <source>
        <dbReference type="ARBA" id="ARBA00022726"/>
    </source>
</evidence>
<accession>A0A3Q0J486</accession>
<dbReference type="GO" id="GO:0006166">
    <property type="term" value="P:purine ribonucleoside salvage"/>
    <property type="evidence" value="ECO:0007669"/>
    <property type="project" value="UniProtKB-KW"/>
</dbReference>
<dbReference type="AlphaFoldDB" id="A0A3Q0J486"/>
<evidence type="ECO:0000256" key="3">
    <source>
        <dbReference type="ARBA" id="ARBA00004659"/>
    </source>
</evidence>
<keyword evidence="6" id="KW-0963">Cytoplasm</keyword>
<organism evidence="11 12">
    <name type="scientific">Diaphorina citri</name>
    <name type="common">Asian citrus psyllid</name>
    <dbReference type="NCBI Taxonomy" id="121845"/>
    <lineage>
        <taxon>Eukaryota</taxon>
        <taxon>Metazoa</taxon>
        <taxon>Ecdysozoa</taxon>
        <taxon>Arthropoda</taxon>
        <taxon>Hexapoda</taxon>
        <taxon>Insecta</taxon>
        <taxon>Pterygota</taxon>
        <taxon>Neoptera</taxon>
        <taxon>Paraneoptera</taxon>
        <taxon>Hemiptera</taxon>
        <taxon>Sternorrhyncha</taxon>
        <taxon>Psylloidea</taxon>
        <taxon>Psyllidae</taxon>
        <taxon>Diaphorininae</taxon>
        <taxon>Diaphorina</taxon>
    </lineage>
</organism>
<comment type="catalytic activity">
    <reaction evidence="1">
        <text>AMP + diphosphate = 5-phospho-alpha-D-ribose 1-diphosphate + adenine</text>
        <dbReference type="Rhea" id="RHEA:16609"/>
        <dbReference type="ChEBI" id="CHEBI:16708"/>
        <dbReference type="ChEBI" id="CHEBI:33019"/>
        <dbReference type="ChEBI" id="CHEBI:58017"/>
        <dbReference type="ChEBI" id="CHEBI:456215"/>
        <dbReference type="EC" id="2.4.2.7"/>
    </reaction>
</comment>
<comment type="pathway">
    <text evidence="3">Purine metabolism; AMP biosynthesis via salvage pathway; AMP from adenine: step 1/1.</text>
</comment>
<dbReference type="PANTHER" id="PTHR32315:SF3">
    <property type="entry name" value="ADENINE PHOSPHORIBOSYLTRANSFERASE"/>
    <property type="match status" value="1"/>
</dbReference>
<dbReference type="PANTHER" id="PTHR32315">
    <property type="entry name" value="ADENINE PHOSPHORIBOSYLTRANSFERASE"/>
    <property type="match status" value="1"/>
</dbReference>
<keyword evidence="9" id="KW-0660">Purine salvage</keyword>
<gene>
    <name evidence="12" type="primary">LOC113468655</name>
</gene>
<proteinExistence type="inferred from homology"/>
<dbReference type="GO" id="GO:0002055">
    <property type="term" value="F:adenine binding"/>
    <property type="evidence" value="ECO:0007669"/>
    <property type="project" value="TreeGrafter"/>
</dbReference>
<evidence type="ECO:0000256" key="1">
    <source>
        <dbReference type="ARBA" id="ARBA00000868"/>
    </source>
</evidence>
<dbReference type="InterPro" id="IPR029057">
    <property type="entry name" value="PRTase-like"/>
</dbReference>
<dbReference type="SUPFAM" id="SSF53271">
    <property type="entry name" value="PRTase-like"/>
    <property type="match status" value="1"/>
</dbReference>
<evidence type="ECO:0000256" key="2">
    <source>
        <dbReference type="ARBA" id="ARBA00004496"/>
    </source>
</evidence>
<keyword evidence="11" id="KW-1185">Reference proteome</keyword>
<dbReference type="GO" id="GO:0006168">
    <property type="term" value="P:adenine salvage"/>
    <property type="evidence" value="ECO:0007669"/>
    <property type="project" value="TreeGrafter"/>
</dbReference>
<dbReference type="PaxDb" id="121845-A0A3Q0J486"/>
<feature type="domain" description="Phosphoribosyltransferase" evidence="10">
    <location>
        <begin position="36"/>
        <end position="87"/>
    </location>
</feature>
<dbReference type="GO" id="GO:0044209">
    <property type="term" value="P:AMP salvage"/>
    <property type="evidence" value="ECO:0007669"/>
    <property type="project" value="TreeGrafter"/>
</dbReference>
<dbReference type="InterPro" id="IPR000836">
    <property type="entry name" value="PRTase_dom"/>
</dbReference>
<dbReference type="GO" id="GO:0005737">
    <property type="term" value="C:cytoplasm"/>
    <property type="evidence" value="ECO:0007669"/>
    <property type="project" value="UniProtKB-SubCell"/>
</dbReference>
<dbReference type="EC" id="2.4.2.7" evidence="5"/>
<dbReference type="CDD" id="cd06223">
    <property type="entry name" value="PRTases_typeI"/>
    <property type="match status" value="1"/>
</dbReference>
<dbReference type="Gene3D" id="3.40.50.2020">
    <property type="match status" value="1"/>
</dbReference>
<dbReference type="RefSeq" id="XP_026681540.1">
    <property type="nucleotide sequence ID" value="XM_026825739.1"/>
</dbReference>
<protein>
    <recommendedName>
        <fullName evidence="5">adenine phosphoribosyltransferase</fullName>
        <ecNumber evidence="5">2.4.2.7</ecNumber>
    </recommendedName>
</protein>
<evidence type="ECO:0000259" key="10">
    <source>
        <dbReference type="Pfam" id="PF00156"/>
    </source>
</evidence>
<dbReference type="Pfam" id="PF00156">
    <property type="entry name" value="Pribosyltran"/>
    <property type="match status" value="1"/>
</dbReference>
<name>A0A3Q0J486_DIACI</name>
<evidence type="ECO:0000313" key="12">
    <source>
        <dbReference type="RefSeq" id="XP_026681540.1"/>
    </source>
</evidence>
<evidence type="ECO:0000313" key="11">
    <source>
        <dbReference type="Proteomes" id="UP000079169"/>
    </source>
</evidence>
<reference evidence="12" key="1">
    <citation type="submission" date="2025-08" db="UniProtKB">
        <authorList>
            <consortium name="RefSeq"/>
        </authorList>
    </citation>
    <scope>IDENTIFICATION</scope>
</reference>
<evidence type="ECO:0000256" key="6">
    <source>
        <dbReference type="ARBA" id="ARBA00022490"/>
    </source>
</evidence>
<comment type="subcellular location">
    <subcellularLocation>
        <location evidence="2">Cytoplasm</location>
    </subcellularLocation>
</comment>
<evidence type="ECO:0000256" key="8">
    <source>
        <dbReference type="ARBA" id="ARBA00022679"/>
    </source>
</evidence>
<keyword evidence="7" id="KW-0328">Glycosyltransferase</keyword>
<comment type="similarity">
    <text evidence="4">Belongs to the purine/pyrimidine phosphoribosyltransferase family.</text>
</comment>
<dbReference type="GeneID" id="113468655"/>
<keyword evidence="8" id="KW-0808">Transferase</keyword>
<dbReference type="KEGG" id="dci:113468655"/>
<evidence type="ECO:0000256" key="7">
    <source>
        <dbReference type="ARBA" id="ARBA00022676"/>
    </source>
</evidence>
<dbReference type="GO" id="GO:0003999">
    <property type="term" value="F:adenine phosphoribosyltransferase activity"/>
    <property type="evidence" value="ECO:0007669"/>
    <property type="project" value="UniProtKB-EC"/>
</dbReference>
<dbReference type="STRING" id="121845.A0A3Q0J486"/>
<sequence>MIKERGSLAASCQLLTTLGVDVVECFAVMELKDCKASKKALIVDDLIATGGSLAASCQLLTTLGVDVVECFAVMELKDLNGRQKVPSKVVSLLEF</sequence>
<dbReference type="GO" id="GO:0016208">
    <property type="term" value="F:AMP binding"/>
    <property type="evidence" value="ECO:0007669"/>
    <property type="project" value="TreeGrafter"/>
</dbReference>
<evidence type="ECO:0000256" key="5">
    <source>
        <dbReference type="ARBA" id="ARBA00011893"/>
    </source>
</evidence>